<sequence length="125" mass="13700">MFLSAPYGELEKAVGKALAVMGAQIEETGEEELKRISKLIYLAPVRFNSSESQGHDIHNQTISSTLSFSCLYARAEIWCYHHVWPLAGEFLSFDTSLAQQLSLLSIASPGIASYGATKWAFAGKL</sequence>
<evidence type="ECO:0000313" key="2">
    <source>
        <dbReference type="Proteomes" id="UP000076761"/>
    </source>
</evidence>
<reference evidence="1 2" key="1">
    <citation type="journal article" date="2016" name="Mol. Biol. Evol.">
        <title>Comparative Genomics of Early-Diverging Mushroom-Forming Fungi Provides Insights into the Origins of Lignocellulose Decay Capabilities.</title>
        <authorList>
            <person name="Nagy L.G."/>
            <person name="Riley R."/>
            <person name="Tritt A."/>
            <person name="Adam C."/>
            <person name="Daum C."/>
            <person name="Floudas D."/>
            <person name="Sun H."/>
            <person name="Yadav J.S."/>
            <person name="Pangilinan J."/>
            <person name="Larsson K.H."/>
            <person name="Matsuura K."/>
            <person name="Barry K."/>
            <person name="Labutti K."/>
            <person name="Kuo R."/>
            <person name="Ohm R.A."/>
            <person name="Bhattacharya S.S."/>
            <person name="Shirouzu T."/>
            <person name="Yoshinaga Y."/>
            <person name="Martin F.M."/>
            <person name="Grigoriev I.V."/>
            <person name="Hibbett D.S."/>
        </authorList>
    </citation>
    <scope>NUCLEOTIDE SEQUENCE [LARGE SCALE GENOMIC DNA]</scope>
    <source>
        <strain evidence="1 2">HHB14362 ss-1</strain>
    </source>
</reference>
<dbReference type="AlphaFoldDB" id="A0A165RG66"/>
<proteinExistence type="predicted"/>
<name>A0A165RG66_9AGAM</name>
<accession>A0A165RG66</accession>
<protein>
    <submittedName>
        <fullName evidence="1">Uncharacterized protein</fullName>
    </submittedName>
</protein>
<gene>
    <name evidence="1" type="ORF">NEOLEDRAFT_512450</name>
</gene>
<dbReference type="InParanoid" id="A0A165RG66"/>
<keyword evidence="2" id="KW-1185">Reference proteome</keyword>
<evidence type="ECO:0000313" key="1">
    <source>
        <dbReference type="EMBL" id="KZT23764.1"/>
    </source>
</evidence>
<organism evidence="1 2">
    <name type="scientific">Neolentinus lepideus HHB14362 ss-1</name>
    <dbReference type="NCBI Taxonomy" id="1314782"/>
    <lineage>
        <taxon>Eukaryota</taxon>
        <taxon>Fungi</taxon>
        <taxon>Dikarya</taxon>
        <taxon>Basidiomycota</taxon>
        <taxon>Agaricomycotina</taxon>
        <taxon>Agaricomycetes</taxon>
        <taxon>Gloeophyllales</taxon>
        <taxon>Gloeophyllaceae</taxon>
        <taxon>Neolentinus</taxon>
    </lineage>
</organism>
<dbReference type="EMBL" id="KV425582">
    <property type="protein sequence ID" value="KZT23764.1"/>
    <property type="molecule type" value="Genomic_DNA"/>
</dbReference>
<dbReference type="Proteomes" id="UP000076761">
    <property type="component" value="Unassembled WGS sequence"/>
</dbReference>